<feature type="compositionally biased region" description="Polar residues" evidence="1">
    <location>
        <begin position="884"/>
        <end position="895"/>
    </location>
</feature>
<feature type="region of interest" description="Disordered" evidence="1">
    <location>
        <begin position="884"/>
        <end position="947"/>
    </location>
</feature>
<feature type="compositionally biased region" description="Basic and acidic residues" evidence="1">
    <location>
        <begin position="901"/>
        <end position="947"/>
    </location>
</feature>
<name>A0A0F9WM82_9ZZZZ</name>
<protein>
    <recommendedName>
        <fullName evidence="3">Large polyvalent protein associated domain-containing protein</fullName>
    </recommendedName>
</protein>
<dbReference type="EMBL" id="LAZR01000243">
    <property type="protein sequence ID" value="KKN79708.1"/>
    <property type="molecule type" value="Genomic_DNA"/>
</dbReference>
<feature type="region of interest" description="Disordered" evidence="1">
    <location>
        <begin position="410"/>
        <end position="432"/>
    </location>
</feature>
<evidence type="ECO:0008006" key="3">
    <source>
        <dbReference type="Google" id="ProtNLM"/>
    </source>
</evidence>
<feature type="region of interest" description="Disordered" evidence="1">
    <location>
        <begin position="755"/>
        <end position="817"/>
    </location>
</feature>
<feature type="compositionally biased region" description="Basic and acidic residues" evidence="1">
    <location>
        <begin position="420"/>
        <end position="432"/>
    </location>
</feature>
<feature type="compositionally biased region" description="Basic and acidic residues" evidence="1">
    <location>
        <begin position="557"/>
        <end position="576"/>
    </location>
</feature>
<gene>
    <name evidence="2" type="ORF">LCGC14_0337300</name>
</gene>
<feature type="compositionally biased region" description="Low complexity" evidence="1">
    <location>
        <begin position="1"/>
        <end position="17"/>
    </location>
</feature>
<feature type="region of interest" description="Disordered" evidence="1">
    <location>
        <begin position="446"/>
        <end position="540"/>
    </location>
</feature>
<comment type="caution">
    <text evidence="2">The sequence shown here is derived from an EMBL/GenBank/DDBJ whole genome shotgun (WGS) entry which is preliminary data.</text>
</comment>
<feature type="region of interest" description="Disordered" evidence="1">
    <location>
        <begin position="1"/>
        <end position="26"/>
    </location>
</feature>
<sequence length="1859" mass="210123">MADKPLATPATPVTPAAESQDERTKRKQALYKYLQGRKIKDLPSEYEQFDAAIKNPATAKNIHDYIKRTGQVQGLPQDFDKFQFDIGNVESFAQSAPAPVSMEEVEMETVKETPYIPGYHIGKSLWNAFYYQLPANAATTLAATYSALAGVAPVAGAKGGMVRPGSLGLRITLDPKERAGYEKAAKDAAGDLVTWAQEKNEEGAEFTADLTNSLNKIEDPLDFLNWVGYAIGQAAGQIPAAVATGGISALVLETGEIYMSSLQKLAEEESAKTGEEITAADIIEQGKDDPAVSFAFGTAAAALEYVGAGAVMGNFTKEGIKRAYRARGMMILRSARAESVTEAAQSVLEQIGAGLGADRSLVQAVKEVDYHDIIESAGQGMFGGGGITSVGQSRGLARDVIINKVEQQKEAQGATFEKMAPTEELKVSPKSKETLEAQAAEVTGALKEEVKLPEKPVETVEEQIKAEEEQKQPPEKEKEPPPTKEPAKEKVTEKPVKEAVDTYKVKERSDEGLQEKKEILENSIDRISKDKRFKNEESRQRGIAVFQKELDAVNEEIAERKKPEKPAAKEEPKEKVAPTPPKEQVKEEKPKDKPAPAPMVGNAIIIEDAKYVLQGEQKNGKYLISGRRGQSPILETYEDEAAYNKRVAVLQEKATVEQKEEVQAVAEIKEEVTEIKEEIAEVKEEVSVPEPIISVDLSQQLSRATSLSQETTESIKKAKNLLSIAEKKGNKKNIAALEQSIKSFESIREDARKLSRETKQKIAEAKEKPAKEVPKKKVEPPPATKKEEPTKETEVQKQTRQRAEKTQKAIKEMNPRVEKAVEADKKFKALLTTYVANLDKIERGGEASMRFITALKSAIIGANLNYEMDSADVIEYGKTLNPEQNAESIQENQGIPTKEGVFSEKGEDIGGEDTQRQRQARRKDSESTRRKLSEKEKKAEQQQKLESEADGIIEAAIQLNKDGDMSFESFQEVTTAFNKQSAKKRGEAEGGKLYANPFVKWLRFRHLNDPINKLGWSKMWAYTEEIIAKKAMNGIVHRQKAVREVVKTMAGFFGGMTRTKSLSHYLHNLIGGINWAPKLAAQLQENIYKIIDHDSSALLRIYSLLDRSVVLKAMPEEYHEKLPATTEDLAAAEKVVYQTIRTINDVIHEWHYRNGFISKKTYDENKGTYIARMYEEKEFKETTEFWDKVFEFGTWSAGGIKVKADYLTQRKDLEKIAEESILDPVYLTVKRLAQMQHNQAVIDYANSIYEDSTVPMVEERIRRDDDANVVKEDGKVVVDIHERRNGKWRVVESMPEGYEKLASATFKGKFGKLTNAYVPMNIYEDFMGYQYSTQLMRFTAKLFDLYDRTSMRQATKKLHTIYAPLVQMGNFGANFSFGYWNGINPFRMVLRSKQAKQEIKNMGHSYEVLIKGGVLNANIMTADLRDVTATRTRLERMEAEKTRTINEKAANWTKEVFKFLKSPITGEESKIDEAAAQTYTAGDNIPKMSAFLVMTQDYGMSDQEALQRMRESFQNYATVGKYYSLAAKTPVFGNPYIRFQPDLARIIKNAITKRPLTTIAWAYSIRGVQLLMSMLSGESDEERKLREARSWIPRIPGTRWLPGLGLDYDIPLTFLLPYKKTEINVARYVSPLYIYDKGQSSNWLVELSKFFPYQLRETDGGVGRPMGWFPFMLGDTLLGVWAQMIVDRDFRNKSIADPKYHIWERKSPLRKHEKLFNTFNYGFRSQIPLYKTADDLYRAMTGRLDYYGRERDILQALVNQVVKAHQFDENQARSMIEKEFTYLIKNVEAQEKHFATIKSRADENAKEIDMRDNISSKRKARMIDREYNKMISRWDEHSKDYEQSITDINNFAKKFNVQY</sequence>
<feature type="region of interest" description="Disordered" evidence="1">
    <location>
        <begin position="555"/>
        <end position="599"/>
    </location>
</feature>
<evidence type="ECO:0000256" key="1">
    <source>
        <dbReference type="SAM" id="MobiDB-lite"/>
    </source>
</evidence>
<feature type="compositionally biased region" description="Basic and acidic residues" evidence="1">
    <location>
        <begin position="583"/>
        <end position="594"/>
    </location>
</feature>
<accession>A0A0F9WM82</accession>
<organism evidence="2">
    <name type="scientific">marine sediment metagenome</name>
    <dbReference type="NCBI Taxonomy" id="412755"/>
    <lineage>
        <taxon>unclassified sequences</taxon>
        <taxon>metagenomes</taxon>
        <taxon>ecological metagenomes</taxon>
    </lineage>
</organism>
<evidence type="ECO:0000313" key="2">
    <source>
        <dbReference type="EMBL" id="KKN79708.1"/>
    </source>
</evidence>
<proteinExistence type="predicted"/>
<reference evidence="2" key="1">
    <citation type="journal article" date="2015" name="Nature">
        <title>Complex archaea that bridge the gap between prokaryotes and eukaryotes.</title>
        <authorList>
            <person name="Spang A."/>
            <person name="Saw J.H."/>
            <person name="Jorgensen S.L."/>
            <person name="Zaremba-Niedzwiedzka K."/>
            <person name="Martijn J."/>
            <person name="Lind A.E."/>
            <person name="van Eijk R."/>
            <person name="Schleper C."/>
            <person name="Guy L."/>
            <person name="Ettema T.J."/>
        </authorList>
    </citation>
    <scope>NUCLEOTIDE SEQUENCE</scope>
</reference>